<dbReference type="eggNOG" id="ENOG5032XTW">
    <property type="taxonomic scope" value="Bacteria"/>
</dbReference>
<feature type="region of interest" description="Disordered" evidence="1">
    <location>
        <begin position="1"/>
        <end position="33"/>
    </location>
</feature>
<accession>H5UZU8</accession>
<feature type="compositionally biased region" description="Low complexity" evidence="1">
    <location>
        <begin position="114"/>
        <end position="137"/>
    </location>
</feature>
<feature type="compositionally biased region" description="Basic and acidic residues" evidence="1">
    <location>
        <begin position="1"/>
        <end position="23"/>
    </location>
</feature>
<comment type="caution">
    <text evidence="2">The sequence shown here is derived from an EMBL/GenBank/DDBJ whole genome shotgun (WGS) entry which is preliminary data.</text>
</comment>
<dbReference type="Proteomes" id="UP000010297">
    <property type="component" value="Unassembled WGS sequence"/>
</dbReference>
<evidence type="ECO:0000313" key="2">
    <source>
        <dbReference type="EMBL" id="GAB51256.1"/>
    </source>
</evidence>
<sequence length="182" mass="19086">MKNYDDLQRFKDKTRTGAIDFKDMSAQSQQQSSGNWAIIKQLASEGDEQTLIAQGGSVSTPVPQSVDARVFESSPAKPAPVESSPSPTATPLFPGLAPQQTETRHAPAQAPLLSQVPAPASVAAPVQSPSAPSAAPVNEVATGQHQAVRFDRLFATKGASPTGENAKDIPLQTLLETIASCR</sequence>
<dbReference type="EMBL" id="BAFF01000002">
    <property type="protein sequence ID" value="GAB51256.1"/>
    <property type="molecule type" value="Genomic_DNA"/>
</dbReference>
<protein>
    <recommendedName>
        <fullName evidence="4">Cellulose biosynthesis protein BcsO</fullName>
    </recommendedName>
</protein>
<dbReference type="InterPro" id="IPR031484">
    <property type="entry name" value="CBP_BcsO"/>
</dbReference>
<proteinExistence type="predicted"/>
<name>H5UZU8_ATLHE</name>
<evidence type="ECO:0008006" key="4">
    <source>
        <dbReference type="Google" id="ProtNLM"/>
    </source>
</evidence>
<dbReference type="AlphaFoldDB" id="H5UZU8"/>
<evidence type="ECO:0000256" key="1">
    <source>
        <dbReference type="SAM" id="MobiDB-lite"/>
    </source>
</evidence>
<feature type="region of interest" description="Disordered" evidence="1">
    <location>
        <begin position="51"/>
        <end position="142"/>
    </location>
</feature>
<gene>
    <name evidence="2" type="ORF">EH105704_02_02850</name>
</gene>
<dbReference type="GeneID" id="92827092"/>
<evidence type="ECO:0000313" key="3">
    <source>
        <dbReference type="Proteomes" id="UP000010297"/>
    </source>
</evidence>
<keyword evidence="3" id="KW-1185">Reference proteome</keyword>
<dbReference type="Pfam" id="PF17037">
    <property type="entry name" value="CBP_BcsO"/>
    <property type="match status" value="1"/>
</dbReference>
<reference evidence="2 3" key="1">
    <citation type="submission" date="2012-02" db="EMBL/GenBank/DDBJ databases">
        <title>Whole genome shotgun sequence of Escherichia hermannii NBRC 105704.</title>
        <authorList>
            <person name="Yoshida I."/>
            <person name="Hosoyama A."/>
            <person name="Tsuchikane K."/>
            <person name="Katsumata H."/>
            <person name="Yamazaki S."/>
            <person name="Fujita N."/>
        </authorList>
    </citation>
    <scope>NUCLEOTIDE SEQUENCE [LARGE SCALE GENOMIC DNA]</scope>
    <source>
        <strain evidence="2 3">NBRC 105704</strain>
    </source>
</reference>
<organism evidence="2 3">
    <name type="scientific">Atlantibacter hermannii NBRC 105704</name>
    <dbReference type="NCBI Taxonomy" id="1115512"/>
    <lineage>
        <taxon>Bacteria</taxon>
        <taxon>Pseudomonadati</taxon>
        <taxon>Pseudomonadota</taxon>
        <taxon>Gammaproteobacteria</taxon>
        <taxon>Enterobacterales</taxon>
        <taxon>Enterobacteriaceae</taxon>
        <taxon>Atlantibacter</taxon>
    </lineage>
</organism>
<dbReference type="RefSeq" id="WP_002434322.1">
    <property type="nucleotide sequence ID" value="NZ_BAFF01000002.1"/>
</dbReference>